<dbReference type="Proteomes" id="UP000602381">
    <property type="component" value="Unassembled WGS sequence"/>
</dbReference>
<evidence type="ECO:0000256" key="1">
    <source>
        <dbReference type="SAM" id="Phobius"/>
    </source>
</evidence>
<accession>A0ABQ2LGU7</accession>
<reference evidence="4" key="1">
    <citation type="journal article" date="2019" name="Int. J. Syst. Evol. Microbiol.">
        <title>The Global Catalogue of Microorganisms (GCM) 10K type strain sequencing project: providing services to taxonomists for standard genome sequencing and annotation.</title>
        <authorList>
            <consortium name="The Broad Institute Genomics Platform"/>
            <consortium name="The Broad Institute Genome Sequencing Center for Infectious Disease"/>
            <person name="Wu L."/>
            <person name="Ma J."/>
        </authorList>
    </citation>
    <scope>NUCLEOTIDE SEQUENCE [LARGE SCALE GENOMIC DNA]</scope>
    <source>
        <strain evidence="4">JCM 17843</strain>
    </source>
</reference>
<proteinExistence type="predicted"/>
<dbReference type="InterPro" id="IPR019251">
    <property type="entry name" value="DUF2231_TM"/>
</dbReference>
<feature type="transmembrane region" description="Helical" evidence="1">
    <location>
        <begin position="52"/>
        <end position="71"/>
    </location>
</feature>
<keyword evidence="1" id="KW-0472">Membrane</keyword>
<feature type="transmembrane region" description="Helical" evidence="1">
    <location>
        <begin position="20"/>
        <end position="40"/>
    </location>
</feature>
<keyword evidence="1" id="KW-1133">Transmembrane helix</keyword>
<keyword evidence="4" id="KW-1185">Reference proteome</keyword>
<feature type="domain" description="DUF2231" evidence="2">
    <location>
        <begin position="2"/>
        <end position="84"/>
    </location>
</feature>
<protein>
    <recommendedName>
        <fullName evidence="2">DUF2231 domain-containing protein</fullName>
    </recommendedName>
</protein>
<comment type="caution">
    <text evidence="3">The sequence shown here is derived from an EMBL/GenBank/DDBJ whole genome shotgun (WGS) entry which is preliminary data.</text>
</comment>
<evidence type="ECO:0000313" key="3">
    <source>
        <dbReference type="EMBL" id="GGO16830.1"/>
    </source>
</evidence>
<gene>
    <name evidence="3" type="ORF">GCM10007972_26340</name>
</gene>
<evidence type="ECO:0000313" key="4">
    <source>
        <dbReference type="Proteomes" id="UP000602381"/>
    </source>
</evidence>
<organism evidence="3 4">
    <name type="scientific">Iodidimonas muriae</name>
    <dbReference type="NCBI Taxonomy" id="261467"/>
    <lineage>
        <taxon>Bacteria</taxon>
        <taxon>Pseudomonadati</taxon>
        <taxon>Pseudomonadota</taxon>
        <taxon>Alphaproteobacteria</taxon>
        <taxon>Iodidimonadales</taxon>
        <taxon>Iodidimonadaceae</taxon>
        <taxon>Iodidimonas</taxon>
    </lineage>
</organism>
<sequence>MLAGMIELSRVPEGVAMRHAWAHMGAMLCAFTFFSLRLLLRLDQLQPLGPNTLSLVLDTGGFLSLVIGGWLGGKLVYGYGVGQDQR</sequence>
<name>A0ABQ2LGU7_9PROT</name>
<evidence type="ECO:0000259" key="2">
    <source>
        <dbReference type="Pfam" id="PF09990"/>
    </source>
</evidence>
<dbReference type="Pfam" id="PF09990">
    <property type="entry name" value="DUF2231"/>
    <property type="match status" value="1"/>
</dbReference>
<dbReference type="EMBL" id="BMOV01000013">
    <property type="protein sequence ID" value="GGO16830.1"/>
    <property type="molecule type" value="Genomic_DNA"/>
</dbReference>
<keyword evidence="1" id="KW-0812">Transmembrane</keyword>